<evidence type="ECO:0000313" key="2">
    <source>
        <dbReference type="EMBL" id="KAF1955994.1"/>
    </source>
</evidence>
<reference evidence="2" key="1">
    <citation type="journal article" date="2020" name="Stud. Mycol.">
        <title>101 Dothideomycetes genomes: a test case for predicting lifestyles and emergence of pathogens.</title>
        <authorList>
            <person name="Haridas S."/>
            <person name="Albert R."/>
            <person name="Binder M."/>
            <person name="Bloem J."/>
            <person name="Labutti K."/>
            <person name="Salamov A."/>
            <person name="Andreopoulos B."/>
            <person name="Baker S."/>
            <person name="Barry K."/>
            <person name="Bills G."/>
            <person name="Bluhm B."/>
            <person name="Cannon C."/>
            <person name="Castanera R."/>
            <person name="Culley D."/>
            <person name="Daum C."/>
            <person name="Ezra D."/>
            <person name="Gonzalez J."/>
            <person name="Henrissat B."/>
            <person name="Kuo A."/>
            <person name="Liang C."/>
            <person name="Lipzen A."/>
            <person name="Lutzoni F."/>
            <person name="Magnuson J."/>
            <person name="Mondo S."/>
            <person name="Nolan M."/>
            <person name="Ohm R."/>
            <person name="Pangilinan J."/>
            <person name="Park H.-J."/>
            <person name="Ramirez L."/>
            <person name="Alfaro M."/>
            <person name="Sun H."/>
            <person name="Tritt A."/>
            <person name="Yoshinaga Y."/>
            <person name="Zwiers L.-H."/>
            <person name="Turgeon B."/>
            <person name="Goodwin S."/>
            <person name="Spatafora J."/>
            <person name="Crous P."/>
            <person name="Grigoriev I."/>
        </authorList>
    </citation>
    <scope>NUCLEOTIDE SEQUENCE</scope>
    <source>
        <strain evidence="2">CBS 675.92</strain>
    </source>
</reference>
<dbReference type="AlphaFoldDB" id="A0A6A5TUL5"/>
<evidence type="ECO:0000313" key="3">
    <source>
        <dbReference type="Proteomes" id="UP000800035"/>
    </source>
</evidence>
<sequence>MDAGSGFPQEPGSCPGRGRREQRRQASRVLLVKARPRQREPGGLQGHYLSGRYLLGCYRPWPFTSETFRRGQTRRCLESRYPNQFCSSASLVRCSPHFSLLTCHPASISVRTPTAPELFSAHVFST</sequence>
<protein>
    <submittedName>
        <fullName evidence="2">Uncharacterized protein</fullName>
    </submittedName>
</protein>
<organism evidence="2 3">
    <name type="scientific">Byssothecium circinans</name>
    <dbReference type="NCBI Taxonomy" id="147558"/>
    <lineage>
        <taxon>Eukaryota</taxon>
        <taxon>Fungi</taxon>
        <taxon>Dikarya</taxon>
        <taxon>Ascomycota</taxon>
        <taxon>Pezizomycotina</taxon>
        <taxon>Dothideomycetes</taxon>
        <taxon>Pleosporomycetidae</taxon>
        <taxon>Pleosporales</taxon>
        <taxon>Massarineae</taxon>
        <taxon>Massarinaceae</taxon>
        <taxon>Byssothecium</taxon>
    </lineage>
</organism>
<evidence type="ECO:0000256" key="1">
    <source>
        <dbReference type="SAM" id="MobiDB-lite"/>
    </source>
</evidence>
<accession>A0A6A5TUL5</accession>
<proteinExistence type="predicted"/>
<keyword evidence="3" id="KW-1185">Reference proteome</keyword>
<feature type="region of interest" description="Disordered" evidence="1">
    <location>
        <begin position="1"/>
        <end position="25"/>
    </location>
</feature>
<gene>
    <name evidence="2" type="ORF">CC80DRAFT_83421</name>
</gene>
<name>A0A6A5TUL5_9PLEO</name>
<dbReference type="EMBL" id="ML976993">
    <property type="protein sequence ID" value="KAF1955994.1"/>
    <property type="molecule type" value="Genomic_DNA"/>
</dbReference>
<dbReference type="Proteomes" id="UP000800035">
    <property type="component" value="Unassembled WGS sequence"/>
</dbReference>